<dbReference type="Proteomes" id="UP000594263">
    <property type="component" value="Unplaced"/>
</dbReference>
<evidence type="ECO:0000313" key="4">
    <source>
        <dbReference type="EnsemblPlants" id="Kaladp0081s0217.1.v1.1"/>
    </source>
</evidence>
<reference evidence="4" key="1">
    <citation type="submission" date="2021-01" db="UniProtKB">
        <authorList>
            <consortium name="EnsemblPlants"/>
        </authorList>
    </citation>
    <scope>IDENTIFICATION</scope>
</reference>
<dbReference type="EnsemblPlants" id="Kaladp0081s0217.1.v1.1">
    <property type="protein sequence ID" value="Kaladp0081s0217.1.v1.1"/>
    <property type="gene ID" value="Kaladp0081s0217.v1.1"/>
</dbReference>
<proteinExistence type="predicted"/>
<dbReference type="PANTHER" id="PTHR45763:SF21">
    <property type="entry name" value="ALPHA_BETA-HYDROLASES SUPERFAMILY PROTEIN"/>
    <property type="match status" value="1"/>
</dbReference>
<feature type="region of interest" description="Disordered" evidence="1">
    <location>
        <begin position="1"/>
        <end position="29"/>
    </location>
</feature>
<protein>
    <recommendedName>
        <fullName evidence="3">AB hydrolase-1 domain-containing protein</fullName>
    </recommendedName>
</protein>
<dbReference type="Pfam" id="PF00561">
    <property type="entry name" value="Abhydrolase_1"/>
    <property type="match status" value="1"/>
</dbReference>
<feature type="domain" description="AB hydrolase-1" evidence="3">
    <location>
        <begin position="101"/>
        <end position="357"/>
    </location>
</feature>
<feature type="transmembrane region" description="Helical" evidence="2">
    <location>
        <begin position="32"/>
        <end position="53"/>
    </location>
</feature>
<evidence type="ECO:0000313" key="5">
    <source>
        <dbReference type="Proteomes" id="UP000594263"/>
    </source>
</evidence>
<keyword evidence="5" id="KW-1185">Reference proteome</keyword>
<dbReference type="Gramene" id="Kaladp0081s0217.1.v1.1">
    <property type="protein sequence ID" value="Kaladp0081s0217.1.v1.1"/>
    <property type="gene ID" value="Kaladp0081s0217.v1.1"/>
</dbReference>
<dbReference type="SUPFAM" id="SSF53474">
    <property type="entry name" value="alpha/beta-Hydrolases"/>
    <property type="match status" value="1"/>
</dbReference>
<organism evidence="4 5">
    <name type="scientific">Kalanchoe fedtschenkoi</name>
    <name type="common">Lavender scallops</name>
    <name type="synonym">South American air plant</name>
    <dbReference type="NCBI Taxonomy" id="63787"/>
    <lineage>
        <taxon>Eukaryota</taxon>
        <taxon>Viridiplantae</taxon>
        <taxon>Streptophyta</taxon>
        <taxon>Embryophyta</taxon>
        <taxon>Tracheophyta</taxon>
        <taxon>Spermatophyta</taxon>
        <taxon>Magnoliopsida</taxon>
        <taxon>eudicotyledons</taxon>
        <taxon>Gunneridae</taxon>
        <taxon>Pentapetalae</taxon>
        <taxon>Saxifragales</taxon>
        <taxon>Crassulaceae</taxon>
        <taxon>Kalanchoe</taxon>
    </lineage>
</organism>
<keyword evidence="2" id="KW-0472">Membrane</keyword>
<keyword evidence="2" id="KW-0812">Transmembrane</keyword>
<evidence type="ECO:0000256" key="2">
    <source>
        <dbReference type="SAM" id="Phobius"/>
    </source>
</evidence>
<dbReference type="FunFam" id="3.40.50.1820:FF:000270">
    <property type="entry name" value="Alpha/beta-Hydrolases superfamily protein"/>
    <property type="match status" value="1"/>
</dbReference>
<dbReference type="InterPro" id="IPR000073">
    <property type="entry name" value="AB_hydrolase_1"/>
</dbReference>
<evidence type="ECO:0000259" key="3">
    <source>
        <dbReference type="Pfam" id="PF00561"/>
    </source>
</evidence>
<dbReference type="OMA" id="NMAIFCP"/>
<dbReference type="AlphaFoldDB" id="A0A7N0UQP0"/>
<accession>A0A7N0UQP0</accession>
<dbReference type="InterPro" id="IPR029058">
    <property type="entry name" value="AB_hydrolase_fold"/>
</dbReference>
<dbReference type="PANTHER" id="PTHR45763">
    <property type="entry name" value="HYDROLASE, ALPHA/BETA FOLD FAMILY PROTEIN, EXPRESSED-RELATED"/>
    <property type="match status" value="1"/>
</dbReference>
<name>A0A7N0UQP0_KALFE</name>
<evidence type="ECO:0000256" key="1">
    <source>
        <dbReference type="SAM" id="MobiDB-lite"/>
    </source>
</evidence>
<keyword evidence="2" id="KW-1133">Transmembrane helix</keyword>
<dbReference type="Gene3D" id="3.40.50.1820">
    <property type="entry name" value="alpha/beta hydrolase"/>
    <property type="match status" value="1"/>
</dbReference>
<sequence length="370" mass="42096">MREEVRTRKVSAASARSHTRGRGSTRVSSPRLSSAMFVPIALAVAAGLLGWGYKASRPPPPKICGSPGGPPVTSPRVKLSDGRHLAYREVGVPKEKAEHKIIIIHGYGDSKDLFIPVSKEQLEDLKIYILLFDRAGYGESDPYPERSVKTEAYDIQEIADILQLGPKFYLLGMSMGVYPVYSCLKYIPHRLAGASLVVPFVHYWWSGLPRNISNAGFNKMLDQNKWTFRVAHYTPQLIYLWMTQKVFPTLSLSNLCARDKEMFRKLSENPNPGQEKVNQQGDFESFYRDMIVGFSNWEFSPLNLTNPFPENEGSVHIWQGYDDRVIPYEINRYIAEKLPWIQYHEVPDGGHMIFFDSDLCEDMLKSLVGR</sequence>